<dbReference type="AlphaFoldDB" id="A0A8X8A017"/>
<evidence type="ECO:0000256" key="1">
    <source>
        <dbReference type="SAM" id="MobiDB-lite"/>
    </source>
</evidence>
<keyword evidence="2" id="KW-0472">Membrane</keyword>
<protein>
    <submittedName>
        <fullName evidence="3">Uncharacterized protein</fullName>
    </submittedName>
</protein>
<evidence type="ECO:0000256" key="2">
    <source>
        <dbReference type="SAM" id="Phobius"/>
    </source>
</evidence>
<dbReference type="EMBL" id="JAAWWB010000007">
    <property type="protein sequence ID" value="KAG6779144.1"/>
    <property type="molecule type" value="Genomic_DNA"/>
</dbReference>
<accession>A0A8X8A017</accession>
<proteinExistence type="predicted"/>
<name>A0A8X8A017_POPTO</name>
<gene>
    <name evidence="3" type="ORF">POTOM_015514</name>
</gene>
<feature type="compositionally biased region" description="Polar residues" evidence="1">
    <location>
        <begin position="12"/>
        <end position="23"/>
    </location>
</feature>
<sequence length="193" mass="21547">MKPKSKTHTESKNSNFVWKWNTNGRKKKNGNQFPVPEFLQDNYKKLEETIMDPGGGVGIGCGIGAGFGLVGGVGIKIRERKGFRDVCITRNFSHFTEASAKHETAQTLISGNCKELRSPMSRIQHEMLHAHLRIQWISSRVLGTGYAVDMQYALKHQPNCHSSLQAFSTQALEASKQALKFLASHLTIFMITV</sequence>
<keyword evidence="2" id="KW-0812">Transmembrane</keyword>
<organism evidence="3 4">
    <name type="scientific">Populus tomentosa</name>
    <name type="common">Chinese white poplar</name>
    <dbReference type="NCBI Taxonomy" id="118781"/>
    <lineage>
        <taxon>Eukaryota</taxon>
        <taxon>Viridiplantae</taxon>
        <taxon>Streptophyta</taxon>
        <taxon>Embryophyta</taxon>
        <taxon>Tracheophyta</taxon>
        <taxon>Spermatophyta</taxon>
        <taxon>Magnoliopsida</taxon>
        <taxon>eudicotyledons</taxon>
        <taxon>Gunneridae</taxon>
        <taxon>Pentapetalae</taxon>
        <taxon>rosids</taxon>
        <taxon>fabids</taxon>
        <taxon>Malpighiales</taxon>
        <taxon>Salicaceae</taxon>
        <taxon>Saliceae</taxon>
        <taxon>Populus</taxon>
    </lineage>
</organism>
<dbReference type="OrthoDB" id="852062at2759"/>
<keyword evidence="4" id="KW-1185">Reference proteome</keyword>
<evidence type="ECO:0000313" key="3">
    <source>
        <dbReference type="EMBL" id="KAG6779144.1"/>
    </source>
</evidence>
<keyword evidence="2" id="KW-1133">Transmembrane helix</keyword>
<feature type="region of interest" description="Disordered" evidence="1">
    <location>
        <begin position="1"/>
        <end position="33"/>
    </location>
</feature>
<feature type="transmembrane region" description="Helical" evidence="2">
    <location>
        <begin position="55"/>
        <end position="75"/>
    </location>
</feature>
<evidence type="ECO:0000313" key="4">
    <source>
        <dbReference type="Proteomes" id="UP000886885"/>
    </source>
</evidence>
<reference evidence="3" key="1">
    <citation type="journal article" date="2020" name="bioRxiv">
        <title>Hybrid origin of Populus tomentosa Carr. identified through genome sequencing and phylogenomic analysis.</title>
        <authorList>
            <person name="An X."/>
            <person name="Gao K."/>
            <person name="Chen Z."/>
            <person name="Li J."/>
            <person name="Yang X."/>
            <person name="Yang X."/>
            <person name="Zhou J."/>
            <person name="Guo T."/>
            <person name="Zhao T."/>
            <person name="Huang S."/>
            <person name="Miao D."/>
            <person name="Khan W.U."/>
            <person name="Rao P."/>
            <person name="Ye M."/>
            <person name="Lei B."/>
            <person name="Liao W."/>
            <person name="Wang J."/>
            <person name="Ji L."/>
            <person name="Li Y."/>
            <person name="Guo B."/>
            <person name="Mustafa N.S."/>
            <person name="Li S."/>
            <person name="Yun Q."/>
            <person name="Keller S.R."/>
            <person name="Mao J."/>
            <person name="Zhang R."/>
            <person name="Strauss S.H."/>
        </authorList>
    </citation>
    <scope>NUCLEOTIDE SEQUENCE</scope>
    <source>
        <strain evidence="3">GM15</strain>
        <tissue evidence="3">Leaf</tissue>
    </source>
</reference>
<comment type="caution">
    <text evidence="3">The sequence shown here is derived from an EMBL/GenBank/DDBJ whole genome shotgun (WGS) entry which is preliminary data.</text>
</comment>
<dbReference type="Proteomes" id="UP000886885">
    <property type="component" value="Chromosome 4A"/>
</dbReference>